<dbReference type="Pfam" id="PF22638">
    <property type="entry name" value="FlgK_D1"/>
    <property type="match status" value="2"/>
</dbReference>
<feature type="domain" description="Flagellar basal-body/hook protein C-terminal" evidence="8">
    <location>
        <begin position="655"/>
        <end position="693"/>
    </location>
</feature>
<evidence type="ECO:0000259" key="7">
    <source>
        <dbReference type="Pfam" id="PF00460"/>
    </source>
</evidence>
<dbReference type="GO" id="GO:0044780">
    <property type="term" value="P:bacterial-type flagellum assembly"/>
    <property type="evidence" value="ECO:0007669"/>
    <property type="project" value="InterPro"/>
</dbReference>
<name>A0A1G6DIG5_9BACT</name>
<accession>A0A1G6DIG5</accession>
<dbReference type="SUPFAM" id="SSF64518">
    <property type="entry name" value="Phase 1 flagellin"/>
    <property type="match status" value="1"/>
</dbReference>
<dbReference type="Proteomes" id="UP000198771">
    <property type="component" value="Unassembled WGS sequence"/>
</dbReference>
<dbReference type="InterPro" id="IPR010930">
    <property type="entry name" value="Flg_bb/hook_C_dom"/>
</dbReference>
<keyword evidence="10" id="KW-0282">Flagellum</keyword>
<dbReference type="AlphaFoldDB" id="A0A1G6DIG5"/>
<feature type="domain" description="Flagellar hook-associated protein FlgK helical" evidence="9">
    <location>
        <begin position="372"/>
        <end position="429"/>
    </location>
</feature>
<keyword evidence="6" id="KW-0975">Bacterial flagellum</keyword>
<evidence type="ECO:0000313" key="11">
    <source>
        <dbReference type="Proteomes" id="UP000198771"/>
    </source>
</evidence>
<comment type="subcellular location">
    <subcellularLocation>
        <location evidence="1">Bacterial flagellum</location>
    </subcellularLocation>
    <subcellularLocation>
        <location evidence="2">Secreted</location>
    </subcellularLocation>
</comment>
<sequence length="694" mass="76144">MTVGVNSLLNTGRGALLAFQSAIHVTGENIANVNTPGYSRRTVRLQENPSIDYRPGQIGTGVSAAEVIRHYDYFIERQYLEKSSTMHRWDSLNTNLRNVEMLFNESIGDGLNDVMAKFWADWQNLSLRPDDMASRSQLMNTSRNMTQIINQVDRDLTNFQNQVDDFIRQDVMRANELLRDISEINRQIAVHDIPGQNNANALMDKRDTMVRELAGLLDIKTQDKGNGQFFIMTTAGHTLVDGREFFELKFEGPKSYSSLTAASPFVGKNINFAGSSEREYLIKVVTPGEVGNTTTPAQYQVSLDGGKSWLKDADGAVITFNAQPAANKEKIEGLEIWFDAGELAVGDKFTIVPKSGLYWHQNTSSEMNITPQIHFNGADNERRLVGGTLAGYFNFRDDYIGQFREKLNSLAETVAWEVNRIHSQGAGLQKFSEVLGTHGASKHDEPLSSLSSGLFHGQKLQTGNLIVWLYDAAGNPIPSQLGFAGGTSPPNFDPEVHTLEHVRAAFNSVSGITAAIVDNRLQLTADANRSFAFGSDSTGLLAALGINTFFDGTDARGLSINEQVFNNLNFINAGHVNGAGEVNTGDNATALGVAAMQYTKVDFKTSFEGSTSQTISNYYNSLVGNVGAASSNANFNFNYHKALADDLYNRQEAVSGVNLDEEMSSLIKFQHSYSAAAKLISAADQMFQTILSMK</sequence>
<dbReference type="InterPro" id="IPR001444">
    <property type="entry name" value="Flag_bb_rod_N"/>
</dbReference>
<evidence type="ECO:0000256" key="3">
    <source>
        <dbReference type="ARBA" id="ARBA00009677"/>
    </source>
</evidence>
<evidence type="ECO:0000313" key="10">
    <source>
        <dbReference type="EMBL" id="SDB44889.1"/>
    </source>
</evidence>
<evidence type="ECO:0000256" key="6">
    <source>
        <dbReference type="ARBA" id="ARBA00023143"/>
    </source>
</evidence>
<keyword evidence="10" id="KW-0969">Cilium</keyword>
<dbReference type="GO" id="GO:0009424">
    <property type="term" value="C:bacterial-type flagellum hook"/>
    <property type="evidence" value="ECO:0007669"/>
    <property type="project" value="InterPro"/>
</dbReference>
<dbReference type="InterPro" id="IPR053927">
    <property type="entry name" value="FlgK_helical"/>
</dbReference>
<dbReference type="PANTHER" id="PTHR30033">
    <property type="entry name" value="FLAGELLAR HOOK-ASSOCIATED PROTEIN 1"/>
    <property type="match status" value="1"/>
</dbReference>
<evidence type="ECO:0000259" key="8">
    <source>
        <dbReference type="Pfam" id="PF06429"/>
    </source>
</evidence>
<proteinExistence type="inferred from homology"/>
<dbReference type="InterPro" id="IPR019776">
    <property type="entry name" value="Flagellar_basal_body_rod_CS"/>
</dbReference>
<gene>
    <name evidence="10" type="ORF">SAMN05660653_02161</name>
</gene>
<dbReference type="InterPro" id="IPR002371">
    <property type="entry name" value="FlgK"/>
</dbReference>
<keyword evidence="11" id="KW-1185">Reference proteome</keyword>
<reference evidence="10 11" key="1">
    <citation type="submission" date="2016-10" db="EMBL/GenBank/DDBJ databases">
        <authorList>
            <person name="de Groot N.N."/>
        </authorList>
    </citation>
    <scope>NUCLEOTIDE SEQUENCE [LARGE SCALE GENOMIC DNA]</scope>
    <source>
        <strain evidence="10 11">ASO4-2</strain>
    </source>
</reference>
<dbReference type="STRING" id="617002.SAMN05660653_02161"/>
<dbReference type="NCBIfam" id="TIGR02492">
    <property type="entry name" value="flgK_ends"/>
    <property type="match status" value="1"/>
</dbReference>
<keyword evidence="10" id="KW-0966">Cell projection</keyword>
<comment type="similarity">
    <text evidence="3">Belongs to the flagella basal body rod proteins family.</text>
</comment>
<evidence type="ECO:0000256" key="2">
    <source>
        <dbReference type="ARBA" id="ARBA00004613"/>
    </source>
</evidence>
<dbReference type="RefSeq" id="WP_092121336.1">
    <property type="nucleotide sequence ID" value="NZ_FMXO01000012.1"/>
</dbReference>
<feature type="domain" description="Flagellar hook-associated protein FlgK helical" evidence="9">
    <location>
        <begin position="97"/>
        <end position="254"/>
    </location>
</feature>
<dbReference type="OrthoDB" id="9802553at2"/>
<dbReference type="GO" id="GO:0005198">
    <property type="term" value="F:structural molecule activity"/>
    <property type="evidence" value="ECO:0007669"/>
    <property type="project" value="InterPro"/>
</dbReference>
<dbReference type="Pfam" id="PF00460">
    <property type="entry name" value="Flg_bb_rod"/>
    <property type="match status" value="1"/>
</dbReference>
<dbReference type="PROSITE" id="PS00588">
    <property type="entry name" value="FLAGELLA_BB_ROD"/>
    <property type="match status" value="1"/>
</dbReference>
<evidence type="ECO:0000256" key="1">
    <source>
        <dbReference type="ARBA" id="ARBA00004365"/>
    </source>
</evidence>
<keyword evidence="5" id="KW-0964">Secreted</keyword>
<dbReference type="EMBL" id="FMXO01000012">
    <property type="protein sequence ID" value="SDB44889.1"/>
    <property type="molecule type" value="Genomic_DNA"/>
</dbReference>
<evidence type="ECO:0000256" key="4">
    <source>
        <dbReference type="ARBA" id="ARBA00016244"/>
    </source>
</evidence>
<dbReference type="PRINTS" id="PR01005">
    <property type="entry name" value="FLGHOOKAP1"/>
</dbReference>
<evidence type="ECO:0000256" key="5">
    <source>
        <dbReference type="ARBA" id="ARBA00022525"/>
    </source>
</evidence>
<protein>
    <recommendedName>
        <fullName evidence="4">Flagellar hook-associated protein 1</fullName>
    </recommendedName>
</protein>
<dbReference type="Pfam" id="PF06429">
    <property type="entry name" value="Flg_bbr_C"/>
    <property type="match status" value="1"/>
</dbReference>
<organism evidence="10 11">
    <name type="scientific">Desulfonatronum thiosulfatophilum</name>
    <dbReference type="NCBI Taxonomy" id="617002"/>
    <lineage>
        <taxon>Bacteria</taxon>
        <taxon>Pseudomonadati</taxon>
        <taxon>Thermodesulfobacteriota</taxon>
        <taxon>Desulfovibrionia</taxon>
        <taxon>Desulfovibrionales</taxon>
        <taxon>Desulfonatronaceae</taxon>
        <taxon>Desulfonatronum</taxon>
    </lineage>
</organism>
<dbReference type="PANTHER" id="PTHR30033:SF1">
    <property type="entry name" value="FLAGELLAR HOOK-ASSOCIATED PROTEIN 1"/>
    <property type="match status" value="1"/>
</dbReference>
<dbReference type="GO" id="GO:0005576">
    <property type="term" value="C:extracellular region"/>
    <property type="evidence" value="ECO:0007669"/>
    <property type="project" value="UniProtKB-SubCell"/>
</dbReference>
<feature type="domain" description="Flagellar basal body rod protein N-terminal" evidence="7">
    <location>
        <begin position="9"/>
        <end position="38"/>
    </location>
</feature>
<evidence type="ECO:0000259" key="9">
    <source>
        <dbReference type="Pfam" id="PF22638"/>
    </source>
</evidence>